<dbReference type="KEGG" id="ovi:T265_08523"/>
<dbReference type="CTD" id="20322702"/>
<proteinExistence type="predicted"/>
<keyword evidence="2" id="KW-1185">Reference proteome</keyword>
<accession>A0A074ZD89</accession>
<dbReference type="Proteomes" id="UP000054324">
    <property type="component" value="Unassembled WGS sequence"/>
</dbReference>
<reference evidence="1 2" key="1">
    <citation type="submission" date="2013-11" db="EMBL/GenBank/DDBJ databases">
        <title>Opisthorchis viverrini - life in the bile duct.</title>
        <authorList>
            <person name="Young N.D."/>
            <person name="Nagarajan N."/>
            <person name="Lin S.J."/>
            <person name="Korhonen P.K."/>
            <person name="Jex A.R."/>
            <person name="Hall R.S."/>
            <person name="Safavi-Hemami H."/>
            <person name="Kaewkong W."/>
            <person name="Bertrand D."/>
            <person name="Gao S."/>
            <person name="Seet Q."/>
            <person name="Wongkham S."/>
            <person name="Teh B.T."/>
            <person name="Wongkham C."/>
            <person name="Intapan P.M."/>
            <person name="Maleewong W."/>
            <person name="Yang X."/>
            <person name="Hu M."/>
            <person name="Wang Z."/>
            <person name="Hofmann A."/>
            <person name="Sternberg P.W."/>
            <person name="Tan P."/>
            <person name="Wang J."/>
            <person name="Gasser R.B."/>
        </authorList>
    </citation>
    <scope>NUCLEOTIDE SEQUENCE [LARGE SCALE GENOMIC DNA]</scope>
</reference>
<dbReference type="AlphaFoldDB" id="A0A074ZD89"/>
<dbReference type="EMBL" id="KL596842">
    <property type="protein sequence ID" value="KER23622.1"/>
    <property type="molecule type" value="Genomic_DNA"/>
</dbReference>
<name>A0A074ZD89_OPIVI</name>
<evidence type="ECO:0000313" key="2">
    <source>
        <dbReference type="Proteomes" id="UP000054324"/>
    </source>
</evidence>
<dbReference type="RefSeq" id="XP_009172616.1">
    <property type="nucleotide sequence ID" value="XM_009174352.1"/>
</dbReference>
<dbReference type="GeneID" id="20322702"/>
<protein>
    <submittedName>
        <fullName evidence="1">Uncharacterized protein</fullName>
    </submittedName>
</protein>
<evidence type="ECO:0000313" key="1">
    <source>
        <dbReference type="EMBL" id="KER23622.1"/>
    </source>
</evidence>
<gene>
    <name evidence="1" type="ORF">T265_08523</name>
</gene>
<sequence>MDVLESKRLKAVPAIARSPKVVLMNNGVSRYVLVDRVVSKYSDAAPTPPDGFLPGLHIVHQSHTRHCEALVEWHSG</sequence>
<organism evidence="1 2">
    <name type="scientific">Opisthorchis viverrini</name>
    <name type="common">Southeast Asian liver fluke</name>
    <dbReference type="NCBI Taxonomy" id="6198"/>
    <lineage>
        <taxon>Eukaryota</taxon>
        <taxon>Metazoa</taxon>
        <taxon>Spiralia</taxon>
        <taxon>Lophotrochozoa</taxon>
        <taxon>Platyhelminthes</taxon>
        <taxon>Trematoda</taxon>
        <taxon>Digenea</taxon>
        <taxon>Opisthorchiida</taxon>
        <taxon>Opisthorchiata</taxon>
        <taxon>Opisthorchiidae</taxon>
        <taxon>Opisthorchis</taxon>
    </lineage>
</organism>